<dbReference type="PATRIC" id="fig|693216.3.peg.3720"/>
<comment type="similarity">
    <text evidence="1">Belongs to the ComF/GntX family.</text>
</comment>
<dbReference type="EMBL" id="FN543093">
    <property type="protein sequence ID" value="CBA34247.1"/>
    <property type="molecule type" value="Genomic_DNA"/>
</dbReference>
<dbReference type="AlphaFoldDB" id="C9Y298"/>
<evidence type="ECO:0000259" key="2">
    <source>
        <dbReference type="Pfam" id="PF00156"/>
    </source>
</evidence>
<evidence type="ECO:0000313" key="3">
    <source>
        <dbReference type="EMBL" id="CBA34247.1"/>
    </source>
</evidence>
<dbReference type="KEGG" id="ctu:CTU_39230"/>
<keyword evidence="4" id="KW-1185">Reference proteome</keyword>
<protein>
    <submittedName>
        <fullName evidence="3">Protein gntX</fullName>
    </submittedName>
</protein>
<dbReference type="Proteomes" id="UP000002069">
    <property type="component" value="Chromosome"/>
</dbReference>
<evidence type="ECO:0000256" key="1">
    <source>
        <dbReference type="ARBA" id="ARBA00008007"/>
    </source>
</evidence>
<gene>
    <name evidence="3" type="primary">gntX</name>
    <name evidence="3" type="ordered locus">Ctu_39230</name>
</gene>
<organism evidence="3 4">
    <name type="scientific">Cronobacter turicensis (strain DSM 18703 / CCUG 55852 / LMG 23827 / z3032)</name>
    <dbReference type="NCBI Taxonomy" id="693216"/>
    <lineage>
        <taxon>Bacteria</taxon>
        <taxon>Pseudomonadati</taxon>
        <taxon>Pseudomonadota</taxon>
        <taxon>Gammaproteobacteria</taxon>
        <taxon>Enterobacterales</taxon>
        <taxon>Enterobacteriaceae</taxon>
        <taxon>Cronobacter</taxon>
    </lineage>
</organism>
<dbReference type="NCBIfam" id="NF008616">
    <property type="entry name" value="PRK11595.1"/>
    <property type="match status" value="1"/>
</dbReference>
<sequence>MSFARGLPPDVIHPLLFSWLMYKEVVMLTIPGMCWLCRMPLRVPDWGICSRCQRLRQIPVCPQCGLPAACETQPCGRCLQKPPVWQRLLAASEYAPPVSGLVHQFKFQGCTALAPALARLLLLKILATKRSGALPAADLLISVPLHRTRAWRRGFNQSALIARALSRWLGIRYAPDAVARIKAAPPQRQLNARQRRSNLKNAFRVELPVAGLHIVIVDDVVTTGSTVARIARLLKRNGAATVQVWCLCRTL</sequence>
<dbReference type="InterPro" id="IPR029057">
    <property type="entry name" value="PRTase-like"/>
</dbReference>
<proteinExistence type="inferred from homology"/>
<dbReference type="PANTHER" id="PTHR47505:SF1">
    <property type="entry name" value="DNA UTILIZATION PROTEIN YHGH"/>
    <property type="match status" value="1"/>
</dbReference>
<feature type="domain" description="Phosphoribosyltransferase" evidence="2">
    <location>
        <begin position="159"/>
        <end position="249"/>
    </location>
</feature>
<dbReference type="PANTHER" id="PTHR47505">
    <property type="entry name" value="DNA UTILIZATION PROTEIN YHGH"/>
    <property type="match status" value="1"/>
</dbReference>
<dbReference type="Pfam" id="PF00156">
    <property type="entry name" value="Pribosyltran"/>
    <property type="match status" value="1"/>
</dbReference>
<dbReference type="InterPro" id="IPR000836">
    <property type="entry name" value="PRTase_dom"/>
</dbReference>
<dbReference type="InterPro" id="IPR051910">
    <property type="entry name" value="ComF/GntX_DNA_util-trans"/>
</dbReference>
<dbReference type="HOGENOM" id="CLU_054549_0_2_6"/>
<name>C9Y298_CROTZ</name>
<accession>C9Y298</accession>
<evidence type="ECO:0000313" key="4">
    <source>
        <dbReference type="Proteomes" id="UP000002069"/>
    </source>
</evidence>
<dbReference type="Gene3D" id="3.40.50.2020">
    <property type="match status" value="1"/>
</dbReference>
<dbReference type="SUPFAM" id="SSF53271">
    <property type="entry name" value="PRTase-like"/>
    <property type="match status" value="1"/>
</dbReference>
<reference evidence="4" key="2">
    <citation type="journal article" date="2011" name="J. Bacteriol.">
        <title>Complete genome sequence of Cronobacter turicensis LMG 23827, a food-borne pathogen causing deaths in neonates.</title>
        <authorList>
            <person name="Stephan R."/>
            <person name="Lehner A."/>
            <person name="Tischler P."/>
            <person name="Rattei T."/>
        </authorList>
    </citation>
    <scope>NUCLEOTIDE SEQUENCE [LARGE SCALE GENOMIC DNA]</scope>
    <source>
        <strain evidence="4">DSM 18703 / CCUG 55852 / LMG 23827 / z3032</strain>
    </source>
</reference>
<reference evidence="3 4" key="1">
    <citation type="journal article" date="2010" name="J. Bacteriol.">
        <title>Complete Genome Sequence of Cronobacter turicensis LMG 23827, a foodborne pathogen causing deaths in neonates.</title>
        <authorList>
            <person name="Stephan R."/>
            <person name="Lehner A."/>
            <person name="Tischler P."/>
            <person name="Rattei T."/>
        </authorList>
    </citation>
    <scope>NUCLEOTIDE SEQUENCE [LARGE SCALE GENOMIC DNA]</scope>
    <source>
        <strain evidence="4">DSM 18703 / CCUG 55852 / LMG 23827 / z3032</strain>
    </source>
</reference>
<dbReference type="CDD" id="cd06223">
    <property type="entry name" value="PRTases_typeI"/>
    <property type="match status" value="1"/>
</dbReference>